<evidence type="ECO:0000313" key="7">
    <source>
        <dbReference type="WBParaSite" id="Csp11.Scaffold477.g1739.t1"/>
    </source>
</evidence>
<keyword evidence="3 5" id="KW-1133">Transmembrane helix</keyword>
<protein>
    <submittedName>
        <fullName evidence="7">AA_permease_C domain-containing protein</fullName>
    </submittedName>
</protein>
<evidence type="ECO:0000256" key="5">
    <source>
        <dbReference type="SAM" id="Phobius"/>
    </source>
</evidence>
<dbReference type="PANTHER" id="PTHR11785:SF117">
    <property type="entry name" value="AMINO ACID TRANSPORTER"/>
    <property type="match status" value="1"/>
</dbReference>
<evidence type="ECO:0000256" key="1">
    <source>
        <dbReference type="ARBA" id="ARBA00004141"/>
    </source>
</evidence>
<feature type="transmembrane region" description="Helical" evidence="5">
    <location>
        <begin position="136"/>
        <end position="158"/>
    </location>
</feature>
<keyword evidence="4 5" id="KW-0472">Membrane</keyword>
<evidence type="ECO:0000313" key="6">
    <source>
        <dbReference type="Proteomes" id="UP000095282"/>
    </source>
</evidence>
<feature type="transmembrane region" description="Helical" evidence="5">
    <location>
        <begin position="170"/>
        <end position="190"/>
    </location>
</feature>
<keyword evidence="6" id="KW-1185">Reference proteome</keyword>
<reference evidence="7" key="1">
    <citation type="submission" date="2016-11" db="UniProtKB">
        <authorList>
            <consortium name="WormBaseParasite"/>
        </authorList>
    </citation>
    <scope>IDENTIFICATION</scope>
</reference>
<comment type="subcellular location">
    <subcellularLocation>
        <location evidence="1">Membrane</location>
        <topology evidence="1">Multi-pass membrane protein</topology>
    </subcellularLocation>
</comment>
<organism evidence="6 7">
    <name type="scientific">Caenorhabditis tropicalis</name>
    <dbReference type="NCBI Taxonomy" id="1561998"/>
    <lineage>
        <taxon>Eukaryota</taxon>
        <taxon>Metazoa</taxon>
        <taxon>Ecdysozoa</taxon>
        <taxon>Nematoda</taxon>
        <taxon>Chromadorea</taxon>
        <taxon>Rhabditida</taxon>
        <taxon>Rhabditina</taxon>
        <taxon>Rhabditomorpha</taxon>
        <taxon>Rhabditoidea</taxon>
        <taxon>Rhabditidae</taxon>
        <taxon>Peloderinae</taxon>
        <taxon>Caenorhabditis</taxon>
    </lineage>
</organism>
<evidence type="ECO:0000256" key="2">
    <source>
        <dbReference type="ARBA" id="ARBA00022692"/>
    </source>
</evidence>
<dbReference type="Pfam" id="PF13520">
    <property type="entry name" value="AA_permease_2"/>
    <property type="match status" value="1"/>
</dbReference>
<dbReference type="GO" id="GO:0016020">
    <property type="term" value="C:membrane"/>
    <property type="evidence" value="ECO:0007669"/>
    <property type="project" value="UniProtKB-SubCell"/>
</dbReference>
<dbReference type="Proteomes" id="UP000095282">
    <property type="component" value="Unplaced"/>
</dbReference>
<accession>A0A1I7T2B2</accession>
<feature type="transmembrane region" description="Helical" evidence="5">
    <location>
        <begin position="47"/>
        <end position="69"/>
    </location>
</feature>
<dbReference type="InterPro" id="IPR050598">
    <property type="entry name" value="AminoAcid_Transporter"/>
</dbReference>
<name>A0A1I7T2B2_9PELO</name>
<sequence length="255" mass="28151">MKGSDWKPGAIVLAIYQGNWAFGGFTTLNYGSEEIQIENFRKTLPRACLGGLVISAIIYVLVNVSYFAILTPKEIIDSSAVATTFIQRTVGNGAAFAVPAVVGFLLIGTLNGDVFSWSRFTLTSIIFAFLGDTDQLVDYLNVVGMLTTVFALLVLVIIKWKKMPIASDPVKYSIFWPILNLIIMIALLVIPIQQDPISSIIGFSMFLAGVVVYFVVKFIVTHTEFLGVIDRKLTHFCQILTWTIVDSGPEEKTHM</sequence>
<evidence type="ECO:0000256" key="4">
    <source>
        <dbReference type="ARBA" id="ARBA00023136"/>
    </source>
</evidence>
<evidence type="ECO:0000256" key="3">
    <source>
        <dbReference type="ARBA" id="ARBA00022989"/>
    </source>
</evidence>
<dbReference type="WBParaSite" id="Csp11.Scaffold477.g1739.t1">
    <property type="protein sequence ID" value="Csp11.Scaffold477.g1739.t1"/>
    <property type="gene ID" value="Csp11.Scaffold477.g1739"/>
</dbReference>
<dbReference type="Gene3D" id="1.20.1740.10">
    <property type="entry name" value="Amino acid/polyamine transporter I"/>
    <property type="match status" value="1"/>
</dbReference>
<dbReference type="GO" id="GO:0015179">
    <property type="term" value="F:L-amino acid transmembrane transporter activity"/>
    <property type="evidence" value="ECO:0007669"/>
    <property type="project" value="TreeGrafter"/>
</dbReference>
<dbReference type="PANTHER" id="PTHR11785">
    <property type="entry name" value="AMINO ACID TRANSPORTER"/>
    <property type="match status" value="1"/>
</dbReference>
<feature type="transmembrane region" description="Helical" evidence="5">
    <location>
        <begin position="114"/>
        <end position="130"/>
    </location>
</feature>
<feature type="transmembrane region" description="Helical" evidence="5">
    <location>
        <begin position="196"/>
        <end position="216"/>
    </location>
</feature>
<dbReference type="eggNOG" id="KOG1287">
    <property type="taxonomic scope" value="Eukaryota"/>
</dbReference>
<feature type="transmembrane region" description="Helical" evidence="5">
    <location>
        <begin position="89"/>
        <end position="107"/>
    </location>
</feature>
<dbReference type="STRING" id="1561998.A0A1I7T2B2"/>
<keyword evidence="2 5" id="KW-0812">Transmembrane</keyword>
<dbReference type="InterPro" id="IPR002293">
    <property type="entry name" value="AA/rel_permease1"/>
</dbReference>
<proteinExistence type="predicted"/>
<dbReference type="AlphaFoldDB" id="A0A1I7T2B2"/>